<sequence>MRQPATRPTPNWGNCNRKKDRTMVRFSSVLWTEPLNTNNFSWPDLNDCAGNCPGYIIKVAHAPARLKKELDSVLKLQSTIDTTDDVITCLADRFSKSTLESLARTQERLKDKAFSAGLRPQNQHLKAGGTKIHQSTRDAIAKRKLALLKLAAIYCPEWGLPLPEALPVKLDALQNSSSLLEDIWIMHSPQEIPRWLDEVEVRVGIRAMLKVDHCLEERRRLGQEADNLCRWFGQELLALEAAVLSPSNQPILVLLETWHAHLLSLKCRWTNVLASGVHFESHVQAATDLKHRMPTFTPTSPATNVRGPVTWLTPLTERVAELTDADPAYHAFDFIEHNDMARDTGEVLFADLIDAELDDDNESFNDHLEQLPPQHLPEDPIKLVWDLPDRFVFDEEDILRFETPRALLNDVCINSTATLFQHTWSRPSEYHEMDSRRCAIFSTFNLHMVHYNCPLSDIWHRTSHLEFWHKDIWLLPIHRPCPAGHWVLAVILVSSGKIFLFDSFTELAPWKHEISEIMLLITRLVLASNHNGHPLHIITEEGWSAQPLLLHAVQNNGHSYTHSILMPLPILFGMQNLSLAEEGVPCMSEMRMKMDSKLGVAAIGLGRILWAGDGMASGSNVRFLLCWLFVWHPLCNVTVVDPLRERVREQMSDIIAIYNALACMNPSFAWLMEIAEQLYSCQPPTWSFHASSSQLCATLPLMPIPPLGPEMSSTIMPDSPEIDVLNATDLPALHRAPRPAGTTTPPAVNGQLLSGGTSMSDDILIVSCGFCEARNVVETSKDAYYVVFKGKGSVGIYWSIDDANAFVRGVPNGCVKHYTTCKATFDALAQAKASGGVEFL</sequence>
<keyword evidence="2" id="KW-0645">Protease</keyword>
<protein>
    <submittedName>
        <fullName evidence="5">Predicted protein</fullName>
    </submittedName>
</protein>
<gene>
    <name evidence="5" type="ORF">LACBIDRAFT_331574</name>
</gene>
<dbReference type="InParanoid" id="B0DPV8"/>
<evidence type="ECO:0000256" key="3">
    <source>
        <dbReference type="ARBA" id="ARBA00022801"/>
    </source>
</evidence>
<dbReference type="HOGENOM" id="CLU_338597_0_0_1"/>
<dbReference type="Gene3D" id="3.40.970.10">
    <property type="entry name" value="Ribonuclease H1, N-terminal domain"/>
    <property type="match status" value="1"/>
</dbReference>
<dbReference type="InterPro" id="IPR037056">
    <property type="entry name" value="RNase_H1_N_sf"/>
</dbReference>
<evidence type="ECO:0000259" key="4">
    <source>
        <dbReference type="PROSITE" id="PS50600"/>
    </source>
</evidence>
<dbReference type="SUPFAM" id="SSF54001">
    <property type="entry name" value="Cysteine proteinases"/>
    <property type="match status" value="1"/>
</dbReference>
<keyword evidence="6" id="KW-1185">Reference proteome</keyword>
<feature type="domain" description="Ubiquitin-like protease family profile" evidence="4">
    <location>
        <begin position="391"/>
        <end position="779"/>
    </location>
</feature>
<dbReference type="InterPro" id="IPR003653">
    <property type="entry name" value="Peptidase_C48_C"/>
</dbReference>
<reference evidence="5 6" key="1">
    <citation type="journal article" date="2008" name="Nature">
        <title>The genome of Laccaria bicolor provides insights into mycorrhizal symbiosis.</title>
        <authorList>
            <person name="Martin F."/>
            <person name="Aerts A."/>
            <person name="Ahren D."/>
            <person name="Brun A."/>
            <person name="Danchin E.G.J."/>
            <person name="Duchaussoy F."/>
            <person name="Gibon J."/>
            <person name="Kohler A."/>
            <person name="Lindquist E."/>
            <person name="Pereda V."/>
            <person name="Salamov A."/>
            <person name="Shapiro H.J."/>
            <person name="Wuyts J."/>
            <person name="Blaudez D."/>
            <person name="Buee M."/>
            <person name="Brokstein P."/>
            <person name="Canbaeck B."/>
            <person name="Cohen D."/>
            <person name="Courty P.E."/>
            <person name="Coutinho P.M."/>
            <person name="Delaruelle C."/>
            <person name="Detter J.C."/>
            <person name="Deveau A."/>
            <person name="DiFazio S."/>
            <person name="Duplessis S."/>
            <person name="Fraissinet-Tachet L."/>
            <person name="Lucic E."/>
            <person name="Frey-Klett P."/>
            <person name="Fourrey C."/>
            <person name="Feussner I."/>
            <person name="Gay G."/>
            <person name="Grimwood J."/>
            <person name="Hoegger P.J."/>
            <person name="Jain P."/>
            <person name="Kilaru S."/>
            <person name="Labbe J."/>
            <person name="Lin Y.C."/>
            <person name="Legue V."/>
            <person name="Le Tacon F."/>
            <person name="Marmeisse R."/>
            <person name="Melayah D."/>
            <person name="Montanini B."/>
            <person name="Muratet M."/>
            <person name="Nehls U."/>
            <person name="Niculita-Hirzel H."/>
            <person name="Oudot-Le Secq M.P."/>
            <person name="Peter M."/>
            <person name="Quesneville H."/>
            <person name="Rajashekar B."/>
            <person name="Reich M."/>
            <person name="Rouhier N."/>
            <person name="Schmutz J."/>
            <person name="Yin T."/>
            <person name="Chalot M."/>
            <person name="Henrissat B."/>
            <person name="Kuees U."/>
            <person name="Lucas S."/>
            <person name="Van de Peer Y."/>
            <person name="Podila G.K."/>
            <person name="Polle A."/>
            <person name="Pukkila P.J."/>
            <person name="Richardson P.M."/>
            <person name="Rouze P."/>
            <person name="Sanders I.R."/>
            <person name="Stajich J.E."/>
            <person name="Tunlid A."/>
            <person name="Tuskan G."/>
            <person name="Grigoriev I.V."/>
        </authorList>
    </citation>
    <scope>NUCLEOTIDE SEQUENCE [LARGE SCALE GENOMIC DNA]</scope>
    <source>
        <strain evidence="6">S238N-H82 / ATCC MYA-4686</strain>
    </source>
</reference>
<organism evidence="6">
    <name type="scientific">Laccaria bicolor (strain S238N-H82 / ATCC MYA-4686)</name>
    <name type="common">Bicoloured deceiver</name>
    <name type="synonym">Laccaria laccata var. bicolor</name>
    <dbReference type="NCBI Taxonomy" id="486041"/>
    <lineage>
        <taxon>Eukaryota</taxon>
        <taxon>Fungi</taxon>
        <taxon>Dikarya</taxon>
        <taxon>Basidiomycota</taxon>
        <taxon>Agaricomycotina</taxon>
        <taxon>Agaricomycetes</taxon>
        <taxon>Agaricomycetidae</taxon>
        <taxon>Agaricales</taxon>
        <taxon>Agaricineae</taxon>
        <taxon>Hydnangiaceae</taxon>
        <taxon>Laccaria</taxon>
    </lineage>
</organism>
<dbReference type="Pfam" id="PF02902">
    <property type="entry name" value="Peptidase_C48"/>
    <property type="match status" value="1"/>
</dbReference>
<dbReference type="RefSeq" id="XP_001885978.1">
    <property type="nucleotide sequence ID" value="XM_001885943.1"/>
</dbReference>
<dbReference type="AlphaFoldDB" id="B0DPV8"/>
<evidence type="ECO:0000313" key="5">
    <source>
        <dbReference type="EMBL" id="EDR03522.1"/>
    </source>
</evidence>
<evidence type="ECO:0000256" key="1">
    <source>
        <dbReference type="ARBA" id="ARBA00005234"/>
    </source>
</evidence>
<dbReference type="InterPro" id="IPR038765">
    <property type="entry name" value="Papain-like_cys_pep_sf"/>
</dbReference>
<proteinExistence type="inferred from homology"/>
<dbReference type="GO" id="GO:0008234">
    <property type="term" value="F:cysteine-type peptidase activity"/>
    <property type="evidence" value="ECO:0007669"/>
    <property type="project" value="InterPro"/>
</dbReference>
<comment type="similarity">
    <text evidence="1">Belongs to the peptidase C48 family.</text>
</comment>
<name>B0DPV8_LACBS</name>
<dbReference type="GO" id="GO:0019783">
    <property type="term" value="F:ubiquitin-like protein peptidase activity"/>
    <property type="evidence" value="ECO:0007669"/>
    <property type="project" value="UniProtKB-ARBA"/>
</dbReference>
<dbReference type="GO" id="GO:0006508">
    <property type="term" value="P:proteolysis"/>
    <property type="evidence" value="ECO:0007669"/>
    <property type="project" value="UniProtKB-KW"/>
</dbReference>
<dbReference type="GeneID" id="6081608"/>
<keyword evidence="3" id="KW-0378">Hydrolase</keyword>
<dbReference type="PROSITE" id="PS50600">
    <property type="entry name" value="ULP_PROTEASE"/>
    <property type="match status" value="1"/>
</dbReference>
<evidence type="ECO:0000256" key="2">
    <source>
        <dbReference type="ARBA" id="ARBA00022670"/>
    </source>
</evidence>
<accession>B0DPV8</accession>
<dbReference type="OrthoDB" id="3253684at2759"/>
<dbReference type="EMBL" id="DS547124">
    <property type="protein sequence ID" value="EDR03522.1"/>
    <property type="molecule type" value="Genomic_DNA"/>
</dbReference>
<dbReference type="KEGG" id="lbc:LACBIDRAFT_331574"/>
<evidence type="ECO:0000313" key="6">
    <source>
        <dbReference type="Proteomes" id="UP000001194"/>
    </source>
</evidence>
<dbReference type="Proteomes" id="UP000001194">
    <property type="component" value="Unassembled WGS sequence"/>
</dbReference>
<dbReference type="STRING" id="486041.B0DPV8"/>
<dbReference type="Gene3D" id="3.40.395.10">
    <property type="entry name" value="Adenoviral Proteinase, Chain A"/>
    <property type="match status" value="1"/>
</dbReference>